<organism evidence="1 2">
    <name type="scientific">Eretmocerus hayati</name>
    <dbReference type="NCBI Taxonomy" id="131215"/>
    <lineage>
        <taxon>Eukaryota</taxon>
        <taxon>Metazoa</taxon>
        <taxon>Ecdysozoa</taxon>
        <taxon>Arthropoda</taxon>
        <taxon>Hexapoda</taxon>
        <taxon>Insecta</taxon>
        <taxon>Pterygota</taxon>
        <taxon>Neoptera</taxon>
        <taxon>Endopterygota</taxon>
        <taxon>Hymenoptera</taxon>
        <taxon>Apocrita</taxon>
        <taxon>Proctotrupomorpha</taxon>
        <taxon>Chalcidoidea</taxon>
        <taxon>Aphelinidae</taxon>
        <taxon>Aphelininae</taxon>
        <taxon>Eretmocerus</taxon>
    </lineage>
</organism>
<comment type="caution">
    <text evidence="1">The sequence shown here is derived from an EMBL/GenBank/DDBJ whole genome shotgun (WGS) entry which is preliminary data.</text>
</comment>
<keyword evidence="2" id="KW-1185">Reference proteome</keyword>
<dbReference type="EMBL" id="CM056744">
    <property type="protein sequence ID" value="KAJ8667388.1"/>
    <property type="molecule type" value="Genomic_DNA"/>
</dbReference>
<evidence type="ECO:0000313" key="2">
    <source>
        <dbReference type="Proteomes" id="UP001239111"/>
    </source>
</evidence>
<sequence length="1286" mass="144811">MTTTGTRGRKKDFDDILFIDIILKHRNSIVRGSSIVSKNESIWEDISKEMNHVYKASSIYSMVMGDKARVRKKLFDDGDTVSSDQLDEDLVSSEDNENDQILTGSDEDDISKLDFGFIMLGEDLEALVEKRIYRVTKRTNNKQEWLVFKPDSYKDYFRKRIFEHTGLECGFHIRKSYMNIHGEHGNIEGHCNCGSSLSLKIITHGTGPDYSVMGSIDMKKGKCGKPYLRNPLRNAMCENLQTMSTDALRANLSNSLITRAGYPEPPLIPKNTELHKAKSQYKAARFLNKDPLLSLKIMKENQYSQDIDRVGLSPAYVQYSTPLQMSFCQKIAKTEPIHMAIDSGGGLVEDIDGKKIFGHIASIKYSKGEFIVTTMFSQEGNGQAFCEWLSRWRQRGGPMPCTFTSDWSRAILNGIILAVTPFKYVEEYAEAVSQNIDLSRIPYIRIDGAHTMAKYVKKTKHYRRPIKTFFKACIGRLIMSDSLEDAEKIIKNLFIVFHSETDGFTENGEKSACEEAKTFLYAEVTGTSCALESKDLDSVDGGDPAGADEESPPNSREKSESLENWAQGLLDDALSQIEEKRPGDRVNAFCMTDFAEYFKKDLSLLGLFSNVHASKFNVSSETAPTSGHVEFGFKHLKYTVFRKAELPLRLDEVVPNHIDYLNGRLKLDQAKFDKSTTVPEKGTVDERSQCISCNTKDEESVLAQCRVCGARVHGEEPCSYANKEQGHQDRDRQEGRLCVPCFRRSTIVEQPLSPIVRESIAPHQANSKGEEESAKNVQGTTTRPECSACKNFGKPDGSHKCIICGESVHPFEECSLPVGEEGYGQSRLCYRCHDKGLMHKYPDLNARVVPQSSKDNACGTSDIQDKGAASGNIQSCPNCADSCNESRIFKCIVCGRRIHASVLCSMPIGEPGPLQSRVCLSCHENSKEDAQEIAAKNDYDEWRGYHETNEERSTSKRKKLDNDSDISGKSTRRKKEAMYFGKNRSRVKDCLSIQRHARIPVLKNGLLQEISPIRFQGMIIRIHHTCAFDSLFQVILTSAYDFPKVEQCVQEHGGNEEFFKLVRQTLKSGMGSHSYQARGKMILKHLSSELKAHDQLAKTYSLNATTNIGTMTERLLGEYICYKEVYECSSGCMTYEKPLVTFKIDPDELVEENFSNILSSQPIKLDGRACKNCGGVEKVSCSTGPIVVINVERWEDDDSVKIKLRDIPQSFENPDPNRTQLRVSGVVEYEELGRDENGKVSAHYKPYIYRRGCGSWYVMDDLDAKVERVRETKAIVISLIVLCEEL</sequence>
<accession>A0ACC2N8F2</accession>
<name>A0ACC2N8F2_9HYME</name>
<reference evidence="1" key="1">
    <citation type="submission" date="2023-04" db="EMBL/GenBank/DDBJ databases">
        <title>A chromosome-level genome assembly of the parasitoid wasp Eretmocerus hayati.</title>
        <authorList>
            <person name="Zhong Y."/>
            <person name="Liu S."/>
            <person name="Liu Y."/>
        </authorList>
    </citation>
    <scope>NUCLEOTIDE SEQUENCE</scope>
    <source>
        <strain evidence="1">ZJU_SS_LIU_2023</strain>
    </source>
</reference>
<proteinExistence type="predicted"/>
<protein>
    <submittedName>
        <fullName evidence="1">Uncharacterized protein</fullName>
    </submittedName>
</protein>
<gene>
    <name evidence="1" type="ORF">QAD02_009050</name>
</gene>
<dbReference type="Proteomes" id="UP001239111">
    <property type="component" value="Chromosome 4"/>
</dbReference>
<evidence type="ECO:0000313" key="1">
    <source>
        <dbReference type="EMBL" id="KAJ8667388.1"/>
    </source>
</evidence>